<name>A0A1E4SPN5_9ASCO</name>
<accession>A0A1E4SPN5</accession>
<dbReference type="GeneID" id="30980319"/>
<proteinExistence type="predicted"/>
<dbReference type="Proteomes" id="UP000094285">
    <property type="component" value="Unassembled WGS sequence"/>
</dbReference>
<reference evidence="2" key="1">
    <citation type="submission" date="2016-05" db="EMBL/GenBank/DDBJ databases">
        <title>Comparative genomics of biotechnologically important yeasts.</title>
        <authorList>
            <consortium name="DOE Joint Genome Institute"/>
            <person name="Riley R."/>
            <person name="Haridas S."/>
            <person name="Wolfe K.H."/>
            <person name="Lopes M.R."/>
            <person name="Hittinger C.T."/>
            <person name="Goker M."/>
            <person name="Salamov A."/>
            <person name="Wisecaver J."/>
            <person name="Long T.M."/>
            <person name="Aerts A.L."/>
            <person name="Barry K."/>
            <person name="Choi C."/>
            <person name="Clum A."/>
            <person name="Coughlan A.Y."/>
            <person name="Deshpande S."/>
            <person name="Douglass A.P."/>
            <person name="Hanson S.J."/>
            <person name="Klenk H.-P."/>
            <person name="Labutti K."/>
            <person name="Lapidus A."/>
            <person name="Lindquist E."/>
            <person name="Lipzen A."/>
            <person name="Meier-Kolthoff J.P."/>
            <person name="Ohm R.A."/>
            <person name="Otillar R.P."/>
            <person name="Pangilinan J."/>
            <person name="Peng Y."/>
            <person name="Rokas A."/>
            <person name="Rosa C.A."/>
            <person name="Scheuner C."/>
            <person name="Sibirny A.A."/>
            <person name="Slot J.C."/>
            <person name="Stielow J.B."/>
            <person name="Sun H."/>
            <person name="Kurtzman C.P."/>
            <person name="Blackwell M."/>
            <person name="Grigoriev I.V."/>
            <person name="Jeffries T.W."/>
        </authorList>
    </citation>
    <scope>NUCLEOTIDE SEQUENCE [LARGE SCALE GENOMIC DNA]</scope>
    <source>
        <strain evidence="2">NRRL Y-17324</strain>
    </source>
</reference>
<protein>
    <submittedName>
        <fullName evidence="1">Uncharacterized protein</fullName>
    </submittedName>
</protein>
<dbReference type="AlphaFoldDB" id="A0A1E4SPN5"/>
<evidence type="ECO:0000313" key="2">
    <source>
        <dbReference type="Proteomes" id="UP000094285"/>
    </source>
</evidence>
<dbReference type="RefSeq" id="XP_020066570.1">
    <property type="nucleotide sequence ID" value="XM_020206182.1"/>
</dbReference>
<sequence length="77" mass="8476">MKIVRGARIVGSILRSKDSKVIPQDDQCRLPIGTIHVVRRMMLALSRNRAKQVTLVMVSTLDTATQKLHLGAALVAQ</sequence>
<organism evidence="1 2">
    <name type="scientific">Suhomyces tanzawaensis NRRL Y-17324</name>
    <dbReference type="NCBI Taxonomy" id="984487"/>
    <lineage>
        <taxon>Eukaryota</taxon>
        <taxon>Fungi</taxon>
        <taxon>Dikarya</taxon>
        <taxon>Ascomycota</taxon>
        <taxon>Saccharomycotina</taxon>
        <taxon>Pichiomycetes</taxon>
        <taxon>Debaryomycetaceae</taxon>
        <taxon>Suhomyces</taxon>
    </lineage>
</organism>
<gene>
    <name evidence="1" type="ORF">CANTADRAFT_107959</name>
</gene>
<dbReference type="EMBL" id="KV453909">
    <property type="protein sequence ID" value="ODV81448.1"/>
    <property type="molecule type" value="Genomic_DNA"/>
</dbReference>
<keyword evidence="2" id="KW-1185">Reference proteome</keyword>
<evidence type="ECO:0000313" key="1">
    <source>
        <dbReference type="EMBL" id="ODV81448.1"/>
    </source>
</evidence>